<dbReference type="Pfam" id="PF10502">
    <property type="entry name" value="Peptidase_S26"/>
    <property type="match status" value="2"/>
</dbReference>
<evidence type="ECO:0000313" key="10">
    <source>
        <dbReference type="Proteomes" id="UP001172102"/>
    </source>
</evidence>
<evidence type="ECO:0000259" key="8">
    <source>
        <dbReference type="Pfam" id="PF10502"/>
    </source>
</evidence>
<accession>A0AA40DYK4</accession>
<dbReference type="PRINTS" id="PR00727">
    <property type="entry name" value="LEADERPTASE"/>
</dbReference>
<feature type="domain" description="Peptidase S26" evidence="8">
    <location>
        <begin position="28"/>
        <end position="103"/>
    </location>
</feature>
<dbReference type="FunFam" id="2.10.109.10:FF:000015">
    <property type="entry name" value="Mitochondrial inner membrane protease subunit 1"/>
    <property type="match status" value="1"/>
</dbReference>
<name>A0AA40DYK4_9PEZI</name>
<evidence type="ECO:0000256" key="3">
    <source>
        <dbReference type="ARBA" id="ARBA00022801"/>
    </source>
</evidence>
<keyword evidence="5" id="KW-0472">Membrane</keyword>
<reference evidence="9" key="1">
    <citation type="submission" date="2023-06" db="EMBL/GenBank/DDBJ databases">
        <title>Genome-scale phylogeny and comparative genomics of the fungal order Sordariales.</title>
        <authorList>
            <consortium name="Lawrence Berkeley National Laboratory"/>
            <person name="Hensen N."/>
            <person name="Bonometti L."/>
            <person name="Westerberg I."/>
            <person name="Brannstrom I.O."/>
            <person name="Guillou S."/>
            <person name="Cros-Aarteil S."/>
            <person name="Calhoun S."/>
            <person name="Haridas S."/>
            <person name="Kuo A."/>
            <person name="Mondo S."/>
            <person name="Pangilinan J."/>
            <person name="Riley R."/>
            <person name="Labutti K."/>
            <person name="Andreopoulos B."/>
            <person name="Lipzen A."/>
            <person name="Chen C."/>
            <person name="Yanf M."/>
            <person name="Daum C."/>
            <person name="Ng V."/>
            <person name="Clum A."/>
            <person name="Steindorff A."/>
            <person name="Ohm R."/>
            <person name="Martin F."/>
            <person name="Silar P."/>
            <person name="Natvig D."/>
            <person name="Lalanne C."/>
            <person name="Gautier V."/>
            <person name="Ament-Velasquez S.L."/>
            <person name="Kruys A."/>
            <person name="Hutchinson M.I."/>
            <person name="Powell A.J."/>
            <person name="Barry K."/>
            <person name="Miller A.N."/>
            <person name="Grigoriev I.V."/>
            <person name="Debuchy R."/>
            <person name="Gladieux P."/>
            <person name="Thoren M.H."/>
            <person name="Johannesson H."/>
        </authorList>
    </citation>
    <scope>NUCLEOTIDE SEQUENCE</scope>
    <source>
        <strain evidence="9">SMH4607-1</strain>
    </source>
</reference>
<comment type="similarity">
    <text evidence="6">Belongs to the peptidase S26 family. IMP1 subfamily.</text>
</comment>
<dbReference type="AlphaFoldDB" id="A0AA40DYK4"/>
<keyword evidence="3" id="KW-0378">Hydrolase</keyword>
<dbReference type="InterPro" id="IPR000223">
    <property type="entry name" value="Pept_S26A_signal_pept_1"/>
</dbReference>
<proteinExistence type="inferred from homology"/>
<comment type="subcellular location">
    <subcellularLocation>
        <location evidence="1">Mitochondrion inner membrane</location>
    </subcellularLocation>
</comment>
<dbReference type="EMBL" id="JAUKUA010000003">
    <property type="protein sequence ID" value="KAK0720455.1"/>
    <property type="molecule type" value="Genomic_DNA"/>
</dbReference>
<feature type="active site" evidence="7">
    <location>
        <position position="48"/>
    </location>
</feature>
<sequence length="175" mass="19474">MSGGQFGGLIGDLLGHPFRTVIFAGKFLAFTHLFFEYGIQTAPAQGPSMLPTFELLGQWLVVSRRHRFGRNVEVGDLVAYNIPVDENVGVKRILGLPGDYVMLDTPGRESQAMIQVPQGHCWIVGDNLAASRDSRYFGPVPLALIRGKVVATIKPFHFQWVEKNLFHRENRSPAN</sequence>
<protein>
    <submittedName>
        <fullName evidence="9">Peptidase S24/S26A/S26B/S26C</fullName>
    </submittedName>
</protein>
<dbReference type="InterPro" id="IPR052064">
    <property type="entry name" value="Mito_IMP1_subunit"/>
</dbReference>
<keyword evidence="4" id="KW-0496">Mitochondrion</keyword>
<evidence type="ECO:0000256" key="1">
    <source>
        <dbReference type="ARBA" id="ARBA00004273"/>
    </source>
</evidence>
<dbReference type="CDD" id="cd06530">
    <property type="entry name" value="S26_SPase_I"/>
    <property type="match status" value="1"/>
</dbReference>
<dbReference type="GO" id="GO:0042720">
    <property type="term" value="C:mitochondrial inner membrane peptidase complex"/>
    <property type="evidence" value="ECO:0007669"/>
    <property type="project" value="TreeGrafter"/>
</dbReference>
<dbReference type="Gene3D" id="2.10.109.10">
    <property type="entry name" value="Umud Fragment, subunit A"/>
    <property type="match status" value="1"/>
</dbReference>
<comment type="caution">
    <text evidence="9">The sequence shown here is derived from an EMBL/GenBank/DDBJ whole genome shotgun (WGS) entry which is preliminary data.</text>
</comment>
<dbReference type="SUPFAM" id="SSF51306">
    <property type="entry name" value="LexA/Signal peptidase"/>
    <property type="match status" value="1"/>
</dbReference>
<dbReference type="PANTHER" id="PTHR12383:SF16">
    <property type="entry name" value="MITOCHONDRIAL INNER MEMBRANE PROTEASE SUBUNIT 1"/>
    <property type="match status" value="1"/>
</dbReference>
<dbReference type="InterPro" id="IPR019533">
    <property type="entry name" value="Peptidase_S26"/>
</dbReference>
<organism evidence="9 10">
    <name type="scientific">Lasiosphaeris hirsuta</name>
    <dbReference type="NCBI Taxonomy" id="260670"/>
    <lineage>
        <taxon>Eukaryota</taxon>
        <taxon>Fungi</taxon>
        <taxon>Dikarya</taxon>
        <taxon>Ascomycota</taxon>
        <taxon>Pezizomycotina</taxon>
        <taxon>Sordariomycetes</taxon>
        <taxon>Sordariomycetidae</taxon>
        <taxon>Sordariales</taxon>
        <taxon>Lasiosphaeriaceae</taxon>
        <taxon>Lasiosphaeris</taxon>
    </lineage>
</organism>
<evidence type="ECO:0000256" key="7">
    <source>
        <dbReference type="PIRSR" id="PIRSR600223-1"/>
    </source>
</evidence>
<evidence type="ECO:0000256" key="2">
    <source>
        <dbReference type="ARBA" id="ARBA00022792"/>
    </source>
</evidence>
<feature type="domain" description="Peptidase S26" evidence="8">
    <location>
        <begin position="113"/>
        <end position="151"/>
    </location>
</feature>
<dbReference type="Proteomes" id="UP001172102">
    <property type="component" value="Unassembled WGS sequence"/>
</dbReference>
<evidence type="ECO:0000256" key="6">
    <source>
        <dbReference type="ARBA" id="ARBA00038445"/>
    </source>
</evidence>
<feature type="active site" evidence="7">
    <location>
        <position position="91"/>
    </location>
</feature>
<dbReference type="InterPro" id="IPR036286">
    <property type="entry name" value="LexA/Signal_pep-like_sf"/>
</dbReference>
<dbReference type="GO" id="GO:0006627">
    <property type="term" value="P:protein processing involved in protein targeting to mitochondrion"/>
    <property type="evidence" value="ECO:0007669"/>
    <property type="project" value="TreeGrafter"/>
</dbReference>
<evidence type="ECO:0000313" key="9">
    <source>
        <dbReference type="EMBL" id="KAK0720455.1"/>
    </source>
</evidence>
<dbReference type="GO" id="GO:0004252">
    <property type="term" value="F:serine-type endopeptidase activity"/>
    <property type="evidence" value="ECO:0007669"/>
    <property type="project" value="InterPro"/>
</dbReference>
<keyword evidence="10" id="KW-1185">Reference proteome</keyword>
<dbReference type="GO" id="GO:0006465">
    <property type="term" value="P:signal peptide processing"/>
    <property type="evidence" value="ECO:0007669"/>
    <property type="project" value="InterPro"/>
</dbReference>
<dbReference type="InterPro" id="IPR019757">
    <property type="entry name" value="Pept_S26A_signal_pept_1_Lys-AS"/>
</dbReference>
<dbReference type="PANTHER" id="PTHR12383">
    <property type="entry name" value="PROTEASE FAMILY S26 MITOCHONDRIAL INNER MEMBRANE PROTEASE-RELATED"/>
    <property type="match status" value="1"/>
</dbReference>
<dbReference type="PROSITE" id="PS00760">
    <property type="entry name" value="SPASE_I_2"/>
    <property type="match status" value="1"/>
</dbReference>
<evidence type="ECO:0000256" key="4">
    <source>
        <dbReference type="ARBA" id="ARBA00023128"/>
    </source>
</evidence>
<keyword evidence="2" id="KW-0999">Mitochondrion inner membrane</keyword>
<gene>
    <name evidence="9" type="ORF">B0H67DRAFT_485548</name>
</gene>
<evidence type="ECO:0000256" key="5">
    <source>
        <dbReference type="ARBA" id="ARBA00023136"/>
    </source>
</evidence>